<protein>
    <submittedName>
        <fullName evidence="3">N-acetyltransferase</fullName>
    </submittedName>
</protein>
<dbReference type="SUPFAM" id="SSF55729">
    <property type="entry name" value="Acyl-CoA N-acyltransferases (Nat)"/>
    <property type="match status" value="1"/>
</dbReference>
<dbReference type="PANTHER" id="PTHR13947:SF37">
    <property type="entry name" value="LD18367P"/>
    <property type="match status" value="1"/>
</dbReference>
<evidence type="ECO:0000259" key="2">
    <source>
        <dbReference type="PROSITE" id="PS51186"/>
    </source>
</evidence>
<comment type="caution">
    <text evidence="3">The sequence shown here is derived from an EMBL/GenBank/DDBJ whole genome shotgun (WGS) entry which is preliminary data.</text>
</comment>
<dbReference type="Pfam" id="PF00583">
    <property type="entry name" value="Acetyltransf_1"/>
    <property type="match status" value="1"/>
</dbReference>
<dbReference type="AlphaFoldDB" id="A0AAD3NVN5"/>
<name>A0AAD3NVN5_9RHOB</name>
<dbReference type="EMBL" id="BSFH01000017">
    <property type="protein sequence ID" value="GLK63596.1"/>
    <property type="molecule type" value="Genomic_DNA"/>
</dbReference>
<feature type="domain" description="N-acetyltransferase" evidence="2">
    <location>
        <begin position="4"/>
        <end position="165"/>
    </location>
</feature>
<dbReference type="PANTHER" id="PTHR13947">
    <property type="entry name" value="GNAT FAMILY N-ACETYLTRANSFERASE"/>
    <property type="match status" value="1"/>
</dbReference>
<dbReference type="InterPro" id="IPR016181">
    <property type="entry name" value="Acyl_CoA_acyltransferase"/>
</dbReference>
<dbReference type="PROSITE" id="PS51186">
    <property type="entry name" value="GNAT"/>
    <property type="match status" value="1"/>
</dbReference>
<dbReference type="InterPro" id="IPR050769">
    <property type="entry name" value="NAT_camello-type"/>
</dbReference>
<reference evidence="3" key="1">
    <citation type="journal article" date="2014" name="Int. J. Syst. Evol. Microbiol.">
        <title>Complete genome sequence of Corynebacterium casei LMG S-19264T (=DSM 44701T), isolated from a smear-ripened cheese.</title>
        <authorList>
            <consortium name="US DOE Joint Genome Institute (JGI-PGF)"/>
            <person name="Walter F."/>
            <person name="Albersmeier A."/>
            <person name="Kalinowski J."/>
            <person name="Ruckert C."/>
        </authorList>
    </citation>
    <scope>NUCLEOTIDE SEQUENCE</scope>
    <source>
        <strain evidence="3">VKM B-2222</strain>
    </source>
</reference>
<gene>
    <name evidence="3" type="ORF">GCM10017635_10660</name>
</gene>
<reference evidence="3" key="2">
    <citation type="submission" date="2023-01" db="EMBL/GenBank/DDBJ databases">
        <authorList>
            <person name="Sun Q."/>
            <person name="Evtushenko L."/>
        </authorList>
    </citation>
    <scope>NUCLEOTIDE SEQUENCE</scope>
    <source>
        <strain evidence="3">VKM B-2222</strain>
    </source>
</reference>
<dbReference type="Proteomes" id="UP001143349">
    <property type="component" value="Unassembled WGS sequence"/>
</dbReference>
<evidence type="ECO:0000313" key="3">
    <source>
        <dbReference type="EMBL" id="GLK63596.1"/>
    </source>
</evidence>
<dbReference type="GO" id="GO:0008080">
    <property type="term" value="F:N-acetyltransferase activity"/>
    <property type="evidence" value="ECO:0007669"/>
    <property type="project" value="InterPro"/>
</dbReference>
<evidence type="ECO:0000256" key="1">
    <source>
        <dbReference type="ARBA" id="ARBA00022679"/>
    </source>
</evidence>
<sequence>MDDVRVVELKAEDLPIFKKIRLESLKMAPSAFANTFADWSSLSDEEWQSRMKCHVFVTLKGQEPVGIMGLLPQLGEKRSHRATIIMVYMRESERGSGLARHLLQVVTDFARQIGVRQLELNVNHSNARAIRFYERHGFETVGRIPAATIEDGHKVDELIMVHQLDEKSPG</sequence>
<proteinExistence type="predicted"/>
<dbReference type="RefSeq" id="WP_010396884.1">
    <property type="nucleotide sequence ID" value="NZ_BSFH01000017.1"/>
</dbReference>
<dbReference type="InterPro" id="IPR000182">
    <property type="entry name" value="GNAT_dom"/>
</dbReference>
<keyword evidence="4" id="KW-1185">Reference proteome</keyword>
<keyword evidence="1" id="KW-0808">Transferase</keyword>
<organism evidence="3 4">
    <name type="scientific">Paracoccus kondratievae</name>
    <dbReference type="NCBI Taxonomy" id="135740"/>
    <lineage>
        <taxon>Bacteria</taxon>
        <taxon>Pseudomonadati</taxon>
        <taxon>Pseudomonadota</taxon>
        <taxon>Alphaproteobacteria</taxon>
        <taxon>Rhodobacterales</taxon>
        <taxon>Paracoccaceae</taxon>
        <taxon>Paracoccus</taxon>
    </lineage>
</organism>
<dbReference type="Gene3D" id="3.40.630.30">
    <property type="match status" value="1"/>
</dbReference>
<dbReference type="CDD" id="cd04301">
    <property type="entry name" value="NAT_SF"/>
    <property type="match status" value="1"/>
</dbReference>
<accession>A0AAD3NVN5</accession>
<evidence type="ECO:0000313" key="4">
    <source>
        <dbReference type="Proteomes" id="UP001143349"/>
    </source>
</evidence>